<dbReference type="Proteomes" id="UP000235672">
    <property type="component" value="Unassembled WGS sequence"/>
</dbReference>
<dbReference type="Pfam" id="PF14420">
    <property type="entry name" value="Clr5"/>
    <property type="match status" value="1"/>
</dbReference>
<sequence>MDNYLDLPSSNLAPASFTSTISMQPDINTRRKMYPKSHWEALKPLIHQLYIKENQTFTKVAAYLDQNHGLNPTKKQFLRRLKEWGFEKNVKGEERRAILASVGEKEQFEEMVLRGRRLGKAKIERWRKIEQMTAPGSSAMCERDVDYQDETVEELPRYGELTASMSAESGHTFNPWLSVNFVDSPRLTGLIGALTIELCGNISDLDLTKPCSKKDENFEKSSKQHEECVNSHQHQRDGAQEKRRMPGPLDELWPLPGTSQSRRPSLWFKTNHLASDYALKMKELECRTRLKGFKNMQRGEMVVLVGEMRCIGDRHRQLEQYGLAETWWRRVVTYSLRIPSYQPSSILLACLKVVNNARSQGRISEGLELHRRLHLKIMSLVGPEHELGIHSQNKLAEFHSSLADYSSEAAIYRELLQIGLLRFGVWDKLTLDILLWLGSSLNACGQHREAETILSMRAELDCKTSNYTVEDFGVVRDALLTLETLASSLSSQERYEDSAKVLQMIEARFGKLLNFSKRYCARYYCEKAKVLKARGQLAESEALLRAALLELPPASSSAANLMTQLAGQLMETVDRKADALPWMKKLYSCFIQRFGVEHKFSRYHCKRLGLYYAELGQYDDAIHLFQDMVEKLALIQGGDCGKRNAYAAELRGWIVSIEEMRADSTQLAGINLAAPQILNSVPMETDVN</sequence>
<evidence type="ECO:0000313" key="3">
    <source>
        <dbReference type="EMBL" id="PMD26009.1"/>
    </source>
</evidence>
<gene>
    <name evidence="3" type="ORF">NA56DRAFT_642238</name>
</gene>
<proteinExistence type="predicted"/>
<evidence type="ECO:0000259" key="2">
    <source>
        <dbReference type="Pfam" id="PF14420"/>
    </source>
</evidence>
<organism evidence="3 4">
    <name type="scientific">Hyaloscypha hepaticicola</name>
    <dbReference type="NCBI Taxonomy" id="2082293"/>
    <lineage>
        <taxon>Eukaryota</taxon>
        <taxon>Fungi</taxon>
        <taxon>Dikarya</taxon>
        <taxon>Ascomycota</taxon>
        <taxon>Pezizomycotina</taxon>
        <taxon>Leotiomycetes</taxon>
        <taxon>Helotiales</taxon>
        <taxon>Hyaloscyphaceae</taxon>
        <taxon>Hyaloscypha</taxon>
    </lineage>
</organism>
<dbReference type="SUPFAM" id="SSF48452">
    <property type="entry name" value="TPR-like"/>
    <property type="match status" value="1"/>
</dbReference>
<keyword evidence="4" id="KW-1185">Reference proteome</keyword>
<feature type="compositionally biased region" description="Basic and acidic residues" evidence="1">
    <location>
        <begin position="214"/>
        <end position="244"/>
    </location>
</feature>
<dbReference type="AlphaFoldDB" id="A0A2J6QIC8"/>
<accession>A0A2J6QIC8</accession>
<evidence type="ECO:0000313" key="4">
    <source>
        <dbReference type="Proteomes" id="UP000235672"/>
    </source>
</evidence>
<reference evidence="3 4" key="1">
    <citation type="submission" date="2016-05" db="EMBL/GenBank/DDBJ databases">
        <title>A degradative enzymes factory behind the ericoid mycorrhizal symbiosis.</title>
        <authorList>
            <consortium name="DOE Joint Genome Institute"/>
            <person name="Martino E."/>
            <person name="Morin E."/>
            <person name="Grelet G."/>
            <person name="Kuo A."/>
            <person name="Kohler A."/>
            <person name="Daghino S."/>
            <person name="Barry K."/>
            <person name="Choi C."/>
            <person name="Cichocki N."/>
            <person name="Clum A."/>
            <person name="Copeland A."/>
            <person name="Hainaut M."/>
            <person name="Haridas S."/>
            <person name="Labutti K."/>
            <person name="Lindquist E."/>
            <person name="Lipzen A."/>
            <person name="Khouja H.-R."/>
            <person name="Murat C."/>
            <person name="Ohm R."/>
            <person name="Olson A."/>
            <person name="Spatafora J."/>
            <person name="Veneault-Fourrey C."/>
            <person name="Henrissat B."/>
            <person name="Grigoriev I."/>
            <person name="Martin F."/>
            <person name="Perotto S."/>
        </authorList>
    </citation>
    <scope>NUCLEOTIDE SEQUENCE [LARGE SCALE GENOMIC DNA]</scope>
    <source>
        <strain evidence="3 4">UAMH 7357</strain>
    </source>
</reference>
<dbReference type="PANTHER" id="PTHR38788:SF3">
    <property type="entry name" value="CLR5 DOMAIN-CONTAINING PROTEIN"/>
    <property type="match status" value="1"/>
</dbReference>
<dbReference type="InterPro" id="IPR011990">
    <property type="entry name" value="TPR-like_helical_dom_sf"/>
</dbReference>
<feature type="domain" description="Clr5" evidence="2">
    <location>
        <begin position="36"/>
        <end position="88"/>
    </location>
</feature>
<evidence type="ECO:0000256" key="1">
    <source>
        <dbReference type="SAM" id="MobiDB-lite"/>
    </source>
</evidence>
<feature type="region of interest" description="Disordered" evidence="1">
    <location>
        <begin position="214"/>
        <end position="255"/>
    </location>
</feature>
<dbReference type="OrthoDB" id="3521172at2759"/>
<dbReference type="PANTHER" id="PTHR38788">
    <property type="entry name" value="CLR5 DOMAIN-CONTAINING PROTEIN"/>
    <property type="match status" value="1"/>
</dbReference>
<dbReference type="Gene3D" id="1.25.40.10">
    <property type="entry name" value="Tetratricopeptide repeat domain"/>
    <property type="match status" value="2"/>
</dbReference>
<protein>
    <recommendedName>
        <fullName evidence="2">Clr5 domain-containing protein</fullName>
    </recommendedName>
</protein>
<name>A0A2J6QIC8_9HELO</name>
<dbReference type="EMBL" id="KZ613469">
    <property type="protein sequence ID" value="PMD26009.1"/>
    <property type="molecule type" value="Genomic_DNA"/>
</dbReference>
<dbReference type="STRING" id="1745343.A0A2J6QIC8"/>
<dbReference type="InterPro" id="IPR025676">
    <property type="entry name" value="Clr5_dom"/>
</dbReference>